<feature type="transmembrane region" description="Helical" evidence="8">
    <location>
        <begin position="103"/>
        <end position="121"/>
    </location>
</feature>
<reference evidence="10" key="1">
    <citation type="submission" date="2021-01" db="EMBL/GenBank/DDBJ databases">
        <title>Whole genome shotgun sequence of Virgisporangium ochraceum NBRC 16418.</title>
        <authorList>
            <person name="Komaki H."/>
            <person name="Tamura T."/>
        </authorList>
    </citation>
    <scope>NUCLEOTIDE SEQUENCE</scope>
    <source>
        <strain evidence="10">NBRC 16418</strain>
    </source>
</reference>
<comment type="caution">
    <text evidence="10">The sequence shown here is derived from an EMBL/GenBank/DDBJ whole genome shotgun (WGS) entry which is preliminary data.</text>
</comment>
<feature type="transmembrane region" description="Helical" evidence="8">
    <location>
        <begin position="255"/>
        <end position="276"/>
    </location>
</feature>
<organism evidence="10 11">
    <name type="scientific">Virgisporangium ochraceum</name>
    <dbReference type="NCBI Taxonomy" id="65505"/>
    <lineage>
        <taxon>Bacteria</taxon>
        <taxon>Bacillati</taxon>
        <taxon>Actinomycetota</taxon>
        <taxon>Actinomycetes</taxon>
        <taxon>Micromonosporales</taxon>
        <taxon>Micromonosporaceae</taxon>
        <taxon>Virgisporangium</taxon>
    </lineage>
</organism>
<dbReference type="GO" id="GO:0022857">
    <property type="term" value="F:transmembrane transporter activity"/>
    <property type="evidence" value="ECO:0007669"/>
    <property type="project" value="InterPro"/>
</dbReference>
<dbReference type="PROSITE" id="PS50850">
    <property type="entry name" value="MFS"/>
    <property type="match status" value="1"/>
</dbReference>
<dbReference type="EMBL" id="BOPH01000042">
    <property type="protein sequence ID" value="GIJ68448.1"/>
    <property type="molecule type" value="Genomic_DNA"/>
</dbReference>
<evidence type="ECO:0000256" key="1">
    <source>
        <dbReference type="ARBA" id="ARBA00004651"/>
    </source>
</evidence>
<evidence type="ECO:0000256" key="6">
    <source>
        <dbReference type="ARBA" id="ARBA00023136"/>
    </source>
</evidence>
<keyword evidence="2" id="KW-0813">Transport</keyword>
<evidence type="ECO:0000256" key="4">
    <source>
        <dbReference type="ARBA" id="ARBA00022692"/>
    </source>
</evidence>
<dbReference type="RefSeq" id="WP_203928400.1">
    <property type="nucleotide sequence ID" value="NZ_BOPH01000042.1"/>
</dbReference>
<feature type="transmembrane region" description="Helical" evidence="8">
    <location>
        <begin position="226"/>
        <end position="249"/>
    </location>
</feature>
<accession>A0A8J3ZSX2</accession>
<feature type="transmembrane region" description="Helical" evidence="8">
    <location>
        <begin position="377"/>
        <end position="398"/>
    </location>
</feature>
<proteinExistence type="predicted"/>
<comment type="subcellular location">
    <subcellularLocation>
        <location evidence="1">Cell membrane</location>
        <topology evidence="1">Multi-pass membrane protein</topology>
    </subcellularLocation>
</comment>
<dbReference type="SUPFAM" id="SSF103473">
    <property type="entry name" value="MFS general substrate transporter"/>
    <property type="match status" value="1"/>
</dbReference>
<keyword evidence="5 8" id="KW-1133">Transmembrane helix</keyword>
<dbReference type="AlphaFoldDB" id="A0A8J3ZSX2"/>
<dbReference type="InterPro" id="IPR010290">
    <property type="entry name" value="TM_effector"/>
</dbReference>
<keyword evidence="4 8" id="KW-0812">Transmembrane</keyword>
<dbReference type="InterPro" id="IPR036259">
    <property type="entry name" value="MFS_trans_sf"/>
</dbReference>
<evidence type="ECO:0000313" key="10">
    <source>
        <dbReference type="EMBL" id="GIJ68448.1"/>
    </source>
</evidence>
<dbReference type="CDD" id="cd06173">
    <property type="entry name" value="MFS_MefA_like"/>
    <property type="match status" value="1"/>
</dbReference>
<evidence type="ECO:0000256" key="5">
    <source>
        <dbReference type="ARBA" id="ARBA00022989"/>
    </source>
</evidence>
<keyword evidence="6 8" id="KW-0472">Membrane</keyword>
<dbReference type="GO" id="GO:0005886">
    <property type="term" value="C:plasma membrane"/>
    <property type="evidence" value="ECO:0007669"/>
    <property type="project" value="UniProtKB-SubCell"/>
</dbReference>
<dbReference type="PANTHER" id="PTHR23513">
    <property type="entry name" value="INTEGRAL MEMBRANE EFFLUX PROTEIN-RELATED"/>
    <property type="match status" value="1"/>
</dbReference>
<feature type="compositionally biased region" description="Polar residues" evidence="7">
    <location>
        <begin position="408"/>
        <end position="424"/>
    </location>
</feature>
<feature type="transmembrane region" description="Helical" evidence="8">
    <location>
        <begin position="16"/>
        <end position="41"/>
    </location>
</feature>
<evidence type="ECO:0000313" key="11">
    <source>
        <dbReference type="Proteomes" id="UP000635606"/>
    </source>
</evidence>
<dbReference type="Proteomes" id="UP000635606">
    <property type="component" value="Unassembled WGS sequence"/>
</dbReference>
<feature type="transmembrane region" description="Helical" evidence="8">
    <location>
        <begin position="313"/>
        <end position="334"/>
    </location>
</feature>
<dbReference type="Gene3D" id="1.20.1250.20">
    <property type="entry name" value="MFS general substrate transporter like domains"/>
    <property type="match status" value="1"/>
</dbReference>
<keyword evidence="11" id="KW-1185">Reference proteome</keyword>
<evidence type="ECO:0000259" key="9">
    <source>
        <dbReference type="PROSITE" id="PS50850"/>
    </source>
</evidence>
<dbReference type="Pfam" id="PF05977">
    <property type="entry name" value="MFS_3"/>
    <property type="match status" value="1"/>
</dbReference>
<evidence type="ECO:0000256" key="2">
    <source>
        <dbReference type="ARBA" id="ARBA00022448"/>
    </source>
</evidence>
<dbReference type="PANTHER" id="PTHR23513:SF11">
    <property type="entry name" value="STAPHYLOFERRIN A TRANSPORTER"/>
    <property type="match status" value="1"/>
</dbReference>
<sequence length="431" mass="44295">MNETPPLRRNVRFQMLWIGSAVSGLGSSLTWLAFPLLLLAVTGSPALAGLAAACRTGAKIVSSVPAGVLIDRLDRRRILLASEATRCVAMATLAVAIAVDRVWLPHIIAVAIVIGVADAFFGPAHATAVRAVVPAAQLPAAYAQEESREHAASLVGPPLGGLLFGLGRVLPFLVDAVTYAISVLTIVLADVPRRPAVQQSPKRSTVRGDIADAGRWLWRQHGLRDALSLSLFANLVASSLLIPVVVVVGDRGGDSTTTGVVLAGLGIGGLLGAMLSARIGRLLPAGKLMLAVVTFFAFAVCSVTLPVGRYWPVVPLTLAMVAVPAINVALQVIVATTVPEDMMGRLVALLGVVSMGLAPLGPVLGGSLAEYIGGTRALLLLGAALAAACALAGLSPALRALAVPPATPQTHESAATAHNTSSERSPLPERQ</sequence>
<feature type="region of interest" description="Disordered" evidence="7">
    <location>
        <begin position="408"/>
        <end position="431"/>
    </location>
</feature>
<dbReference type="InterPro" id="IPR020846">
    <property type="entry name" value="MFS_dom"/>
</dbReference>
<gene>
    <name evidence="10" type="ORF">Voc01_033650</name>
</gene>
<feature type="domain" description="Major facilitator superfamily (MFS) profile" evidence="9">
    <location>
        <begin position="12"/>
        <end position="400"/>
    </location>
</feature>
<feature type="transmembrane region" description="Helical" evidence="8">
    <location>
        <begin position="288"/>
        <end position="307"/>
    </location>
</feature>
<evidence type="ECO:0000256" key="3">
    <source>
        <dbReference type="ARBA" id="ARBA00022475"/>
    </source>
</evidence>
<feature type="transmembrane region" description="Helical" evidence="8">
    <location>
        <begin position="346"/>
        <end position="365"/>
    </location>
</feature>
<evidence type="ECO:0000256" key="7">
    <source>
        <dbReference type="SAM" id="MobiDB-lite"/>
    </source>
</evidence>
<name>A0A8J3ZSX2_9ACTN</name>
<protein>
    <submittedName>
        <fullName evidence="10">MFS transporter</fullName>
    </submittedName>
</protein>
<evidence type="ECO:0000256" key="8">
    <source>
        <dbReference type="SAM" id="Phobius"/>
    </source>
</evidence>
<keyword evidence="3" id="KW-1003">Cell membrane</keyword>